<organism evidence="5 6">
    <name type="scientific">Penicillium steckii</name>
    <dbReference type="NCBI Taxonomy" id="303698"/>
    <lineage>
        <taxon>Eukaryota</taxon>
        <taxon>Fungi</taxon>
        <taxon>Dikarya</taxon>
        <taxon>Ascomycota</taxon>
        <taxon>Pezizomycotina</taxon>
        <taxon>Eurotiomycetes</taxon>
        <taxon>Eurotiomycetidae</taxon>
        <taxon>Eurotiales</taxon>
        <taxon>Aspergillaceae</taxon>
        <taxon>Penicillium</taxon>
    </lineage>
</organism>
<dbReference type="STRING" id="303698.A0A1V6T8S0"/>
<feature type="domain" description="Glycoside-hydrolase family GH114 TIM-barrel" evidence="4">
    <location>
        <begin position="68"/>
        <end position="316"/>
    </location>
</feature>
<evidence type="ECO:0000256" key="1">
    <source>
        <dbReference type="ARBA" id="ARBA00001255"/>
    </source>
</evidence>
<dbReference type="Pfam" id="PF03537">
    <property type="entry name" value="Glyco_hydro_114"/>
    <property type="match status" value="1"/>
</dbReference>
<dbReference type="Gene3D" id="3.20.20.70">
    <property type="entry name" value="Aldolase class I"/>
    <property type="match status" value="1"/>
</dbReference>
<dbReference type="InterPro" id="IPR017853">
    <property type="entry name" value="GH"/>
</dbReference>
<sequence length="321" mass="36210">MTNNSKVRLLSMRNSILLTIGLISLFFLSITSIGQRSQATDKHHFKRENTSTKQSDKSDLWQPQPGVKWQIQLEDPVENFSTDAQIYDIDLFDNTAETITKIHQQGARVICYFSAGTYEDWRSDADQFSSSDFGSNLDDWPGERWIDINSSNVRRILTARLDMAHTKGCDGVDPDNIDAYDNDSRLGLTEADSINLLEYLSSEAHSRGMSIGLKNGGDIIGAVIEYMQWSVNEQCAEYDECDTYAAFTKVDKPVFHIEYSDGGDGGDGDDEEEDEDEGRNTKLKKRVTQNEKSKACEASGTDKFSTVIKNMELNAWVEYCY</sequence>
<dbReference type="Proteomes" id="UP000191285">
    <property type="component" value="Unassembled WGS sequence"/>
</dbReference>
<proteinExistence type="predicted"/>
<dbReference type="OrthoDB" id="2108802at2759"/>
<reference evidence="6" key="1">
    <citation type="journal article" date="2017" name="Nat. Microbiol.">
        <title>Global analysis of biosynthetic gene clusters reveals vast potential of secondary metabolite production in Penicillium species.</title>
        <authorList>
            <person name="Nielsen J.C."/>
            <person name="Grijseels S."/>
            <person name="Prigent S."/>
            <person name="Ji B."/>
            <person name="Dainat J."/>
            <person name="Nielsen K.F."/>
            <person name="Frisvad J.C."/>
            <person name="Workman M."/>
            <person name="Nielsen J."/>
        </authorList>
    </citation>
    <scope>NUCLEOTIDE SEQUENCE [LARGE SCALE GENOMIC DNA]</scope>
    <source>
        <strain evidence="6">IBT 24891</strain>
    </source>
</reference>
<evidence type="ECO:0000313" key="5">
    <source>
        <dbReference type="EMBL" id="OQE22320.1"/>
    </source>
</evidence>
<name>A0A1V6T8S0_9EURO</name>
<dbReference type="PANTHER" id="PTHR35273:SF2">
    <property type="entry name" value="ALPHA-GALACTOSIDASE"/>
    <property type="match status" value="1"/>
</dbReference>
<comment type="caution">
    <text evidence="5">The sequence shown here is derived from an EMBL/GenBank/DDBJ whole genome shotgun (WGS) entry which is preliminary data.</text>
</comment>
<dbReference type="GO" id="GO:0004557">
    <property type="term" value="F:alpha-galactosidase activity"/>
    <property type="evidence" value="ECO:0007669"/>
    <property type="project" value="UniProtKB-EC"/>
</dbReference>
<dbReference type="InterPro" id="IPR004352">
    <property type="entry name" value="GH114_TIM-barrel"/>
</dbReference>
<accession>A0A1V6T8S0</accession>
<dbReference type="PANTHER" id="PTHR35273">
    <property type="entry name" value="ALPHA-1,4 POLYGALACTOSAMINIDASE, PUTATIVE (AFU_ORTHOLOGUE AFUA_3G07890)-RELATED"/>
    <property type="match status" value="1"/>
</dbReference>
<feature type="compositionally biased region" description="Acidic residues" evidence="3">
    <location>
        <begin position="264"/>
        <end position="277"/>
    </location>
</feature>
<comment type="catalytic activity">
    <reaction evidence="1">
        <text>Hydrolysis of terminal, non-reducing alpha-D-galactose residues in alpha-D-galactosides, including galactose oligosaccharides, galactomannans and galactolipids.</text>
        <dbReference type="EC" id="3.2.1.22"/>
    </reaction>
</comment>
<feature type="region of interest" description="Disordered" evidence="3">
    <location>
        <begin position="39"/>
        <end position="62"/>
    </location>
</feature>
<feature type="region of interest" description="Disordered" evidence="3">
    <location>
        <begin position="258"/>
        <end position="293"/>
    </location>
</feature>
<evidence type="ECO:0000313" key="6">
    <source>
        <dbReference type="Proteomes" id="UP000191285"/>
    </source>
</evidence>
<dbReference type="AlphaFoldDB" id="A0A1V6T8S0"/>
<dbReference type="EC" id="3.2.1.22" evidence="2"/>
<evidence type="ECO:0000256" key="3">
    <source>
        <dbReference type="SAM" id="MobiDB-lite"/>
    </source>
</evidence>
<dbReference type="EMBL" id="MLKD01000010">
    <property type="protein sequence ID" value="OQE22320.1"/>
    <property type="molecule type" value="Genomic_DNA"/>
</dbReference>
<evidence type="ECO:0000256" key="2">
    <source>
        <dbReference type="ARBA" id="ARBA00012755"/>
    </source>
</evidence>
<dbReference type="SUPFAM" id="SSF51445">
    <property type="entry name" value="(Trans)glycosidases"/>
    <property type="match status" value="1"/>
</dbReference>
<gene>
    <name evidence="5" type="ORF">PENSTE_c010G08052</name>
</gene>
<evidence type="ECO:0000259" key="4">
    <source>
        <dbReference type="Pfam" id="PF03537"/>
    </source>
</evidence>
<protein>
    <recommendedName>
        <fullName evidence="2">alpha-galactosidase</fullName>
        <ecNumber evidence="2">3.2.1.22</ecNumber>
    </recommendedName>
</protein>
<keyword evidence="6" id="KW-1185">Reference proteome</keyword>
<dbReference type="InterPro" id="IPR013785">
    <property type="entry name" value="Aldolase_TIM"/>
</dbReference>
<feature type="compositionally biased region" description="Basic and acidic residues" evidence="3">
    <location>
        <begin position="39"/>
        <end position="59"/>
    </location>
</feature>